<evidence type="ECO:0000256" key="1">
    <source>
        <dbReference type="SAM" id="Phobius"/>
    </source>
</evidence>
<evidence type="ECO:0000313" key="2">
    <source>
        <dbReference type="EMBL" id="NLS10021.1"/>
    </source>
</evidence>
<keyword evidence="1" id="KW-0472">Membrane</keyword>
<sequence length="153" mass="16582">MFLGGAFPWLEAVVVIPAGIIAGLPTVPVVIAATAGNLLTIALSAWFGEHIRSWFSRWRDRREAQKHDQETLARKETKRAKRQQRIERVMNRGGIPALALFGPIIGTQIMAVAVVAMGISAVRSFFWISLGTIGWAILAAAATRGGFQIFGLG</sequence>
<dbReference type="AlphaFoldDB" id="A0A7X8TK15"/>
<keyword evidence="3" id="KW-1185">Reference proteome</keyword>
<proteinExistence type="predicted"/>
<evidence type="ECO:0000313" key="3">
    <source>
        <dbReference type="Proteomes" id="UP000523139"/>
    </source>
</evidence>
<dbReference type="InterPro" id="IPR009577">
    <property type="entry name" value="Sm_multidrug_ex"/>
</dbReference>
<dbReference type="Pfam" id="PF06695">
    <property type="entry name" value="Sm_multidrug_ex"/>
    <property type="match status" value="1"/>
</dbReference>
<name>A0A7X8TK15_9MICC</name>
<dbReference type="Proteomes" id="UP000523139">
    <property type="component" value="Unassembled WGS sequence"/>
</dbReference>
<feature type="transmembrane region" description="Helical" evidence="1">
    <location>
        <begin position="95"/>
        <end position="119"/>
    </location>
</feature>
<keyword evidence="1" id="KW-1133">Transmembrane helix</keyword>
<reference evidence="2 3" key="1">
    <citation type="submission" date="2020-04" db="EMBL/GenBank/DDBJ databases">
        <title>Nesterenkonia sp. nov., isolated from marine sediment.</title>
        <authorList>
            <person name="Zhang G."/>
        </authorList>
    </citation>
    <scope>NUCLEOTIDE SEQUENCE [LARGE SCALE GENOMIC DNA]</scope>
    <source>
        <strain evidence="2 3">MY13</strain>
    </source>
</reference>
<feature type="transmembrane region" description="Helical" evidence="1">
    <location>
        <begin position="125"/>
        <end position="147"/>
    </location>
</feature>
<comment type="caution">
    <text evidence="2">The sequence shown here is derived from an EMBL/GenBank/DDBJ whole genome shotgun (WGS) entry which is preliminary data.</text>
</comment>
<accession>A0A7X8TK15</accession>
<gene>
    <name evidence="2" type="ORF">HGQ17_08425</name>
</gene>
<keyword evidence="1" id="KW-0812">Transmembrane</keyword>
<dbReference type="EMBL" id="JABAHY010000006">
    <property type="protein sequence ID" value="NLS10021.1"/>
    <property type="molecule type" value="Genomic_DNA"/>
</dbReference>
<organism evidence="2 3">
    <name type="scientific">Nesterenkonia sedimenti</name>
    <dbReference type="NCBI Taxonomy" id="1463632"/>
    <lineage>
        <taxon>Bacteria</taxon>
        <taxon>Bacillati</taxon>
        <taxon>Actinomycetota</taxon>
        <taxon>Actinomycetes</taxon>
        <taxon>Micrococcales</taxon>
        <taxon>Micrococcaceae</taxon>
        <taxon>Nesterenkonia</taxon>
    </lineage>
</organism>
<protein>
    <submittedName>
        <fullName evidence="2">Small multi-drug export protein</fullName>
    </submittedName>
</protein>
<feature type="transmembrane region" description="Helical" evidence="1">
    <location>
        <begin position="20"/>
        <end position="47"/>
    </location>
</feature>